<name>A0A644WVH9_9ZZZZ</name>
<dbReference type="InterPro" id="IPR010998">
    <property type="entry name" value="Integrase_recombinase_N"/>
</dbReference>
<dbReference type="GO" id="GO:0015074">
    <property type="term" value="P:DNA integration"/>
    <property type="evidence" value="ECO:0007669"/>
    <property type="project" value="InterPro"/>
</dbReference>
<reference evidence="4" key="1">
    <citation type="submission" date="2019-08" db="EMBL/GenBank/DDBJ databases">
        <authorList>
            <person name="Kucharzyk K."/>
            <person name="Murdoch R.W."/>
            <person name="Higgins S."/>
            <person name="Loffler F."/>
        </authorList>
    </citation>
    <scope>NUCLEOTIDE SEQUENCE</scope>
</reference>
<dbReference type="InterPro" id="IPR011010">
    <property type="entry name" value="DNA_brk_join_enz"/>
</dbReference>
<organism evidence="4">
    <name type="scientific">bioreactor metagenome</name>
    <dbReference type="NCBI Taxonomy" id="1076179"/>
    <lineage>
        <taxon>unclassified sequences</taxon>
        <taxon>metagenomes</taxon>
        <taxon>ecological metagenomes</taxon>
    </lineage>
</organism>
<comment type="caution">
    <text evidence="4">The sequence shown here is derived from an EMBL/GenBank/DDBJ whole genome shotgun (WGS) entry which is preliminary data.</text>
</comment>
<evidence type="ECO:0000256" key="1">
    <source>
        <dbReference type="ARBA" id="ARBA00023125"/>
    </source>
</evidence>
<dbReference type="PANTHER" id="PTHR30349">
    <property type="entry name" value="PHAGE INTEGRASE-RELATED"/>
    <property type="match status" value="1"/>
</dbReference>
<feature type="domain" description="Tyr recombinase" evidence="3">
    <location>
        <begin position="210"/>
        <end position="392"/>
    </location>
</feature>
<dbReference type="CDD" id="cd00796">
    <property type="entry name" value="INT_Rci_Hp1_C"/>
    <property type="match status" value="1"/>
</dbReference>
<accession>A0A644WVH9</accession>
<keyword evidence="1" id="KW-0238">DNA-binding</keyword>
<dbReference type="Gene3D" id="1.10.443.10">
    <property type="entry name" value="Intergrase catalytic core"/>
    <property type="match status" value="1"/>
</dbReference>
<dbReference type="GO" id="GO:0003677">
    <property type="term" value="F:DNA binding"/>
    <property type="evidence" value="ECO:0007669"/>
    <property type="project" value="UniProtKB-KW"/>
</dbReference>
<dbReference type="SUPFAM" id="SSF56349">
    <property type="entry name" value="DNA breaking-rejoining enzymes"/>
    <property type="match status" value="1"/>
</dbReference>
<dbReference type="PROSITE" id="PS51898">
    <property type="entry name" value="TYR_RECOMBINASE"/>
    <property type="match status" value="1"/>
</dbReference>
<sequence length="414" mass="47177">MAVKWHKTSFLGVRYREHATRKHGIRPDRCYSIRYKVDGKDKEEVVGWGSEGITAEEAFKRLSELRENSRKGSGAKTLEEKRSIAKAEEAAEHRAKLRQNKQNVTLRDYWEQNYREHAQRTKKASSFRSEDGHMRVWILPLLGDTPLVQIGFAEWDALVRNMSCGKLSQRTKEYAAGTLRRLMRHAQDRGLPVQIPTSKQIGAQGPKDNRRLRVLTPEEAEKLLAKLGEIDPHTEHLTRFCMLTGCRLSEAANLTWAHVDIEGQSVRFADTKNKDTRTVYLSSELVEMLKTLPRSGAGDFVLPRHDGTPFVNKADRTDTPYYFIEAVKALALNEGRSTRDRVTFHTIRHTVATNLAKVLDVRSLMDVMGWKVIAMAARYIHTQEETKRQAANILAGAWKKQEQAKVLQFNSSAG</sequence>
<dbReference type="GO" id="GO:0006310">
    <property type="term" value="P:DNA recombination"/>
    <property type="evidence" value="ECO:0007669"/>
    <property type="project" value="UniProtKB-KW"/>
</dbReference>
<proteinExistence type="predicted"/>
<dbReference type="Gene3D" id="1.10.150.130">
    <property type="match status" value="1"/>
</dbReference>
<keyword evidence="2" id="KW-0233">DNA recombination</keyword>
<dbReference type="InterPro" id="IPR013762">
    <property type="entry name" value="Integrase-like_cat_sf"/>
</dbReference>
<dbReference type="Pfam" id="PF00589">
    <property type="entry name" value="Phage_integrase"/>
    <property type="match status" value="1"/>
</dbReference>
<dbReference type="InterPro" id="IPR050090">
    <property type="entry name" value="Tyrosine_recombinase_XerCD"/>
</dbReference>
<dbReference type="PANTHER" id="PTHR30349:SF41">
    <property type="entry name" value="INTEGRASE_RECOMBINASE PROTEIN MJ0367-RELATED"/>
    <property type="match status" value="1"/>
</dbReference>
<evidence type="ECO:0000259" key="3">
    <source>
        <dbReference type="PROSITE" id="PS51898"/>
    </source>
</evidence>
<dbReference type="AlphaFoldDB" id="A0A644WVH9"/>
<protein>
    <submittedName>
        <fullName evidence="4">Tyrosine recombinase XerC</fullName>
    </submittedName>
</protein>
<evidence type="ECO:0000313" key="4">
    <source>
        <dbReference type="EMBL" id="MPM07498.1"/>
    </source>
</evidence>
<dbReference type="InterPro" id="IPR002104">
    <property type="entry name" value="Integrase_catalytic"/>
</dbReference>
<evidence type="ECO:0000256" key="2">
    <source>
        <dbReference type="ARBA" id="ARBA00023172"/>
    </source>
</evidence>
<gene>
    <name evidence="4" type="primary">xerC_67</name>
    <name evidence="4" type="ORF">SDC9_53804</name>
</gene>
<dbReference type="EMBL" id="VSSQ01001342">
    <property type="protein sequence ID" value="MPM07498.1"/>
    <property type="molecule type" value="Genomic_DNA"/>
</dbReference>